<dbReference type="InterPro" id="IPR045275">
    <property type="entry name" value="MscS_archaea/bacteria_type"/>
</dbReference>
<evidence type="ECO:0000259" key="8">
    <source>
        <dbReference type="Pfam" id="PF00924"/>
    </source>
</evidence>
<dbReference type="InterPro" id="IPR008910">
    <property type="entry name" value="MSC_TM_helix"/>
</dbReference>
<keyword evidence="11" id="KW-1185">Reference proteome</keyword>
<comment type="subcellular location">
    <subcellularLocation>
        <location evidence="1">Cell membrane</location>
        <topology evidence="1">Multi-pass membrane protein</topology>
    </subcellularLocation>
</comment>
<dbReference type="SUPFAM" id="SSF82861">
    <property type="entry name" value="Mechanosensitive channel protein MscS (YggB), transmembrane region"/>
    <property type="match status" value="1"/>
</dbReference>
<feature type="transmembrane region" description="Helical" evidence="7">
    <location>
        <begin position="88"/>
        <end position="118"/>
    </location>
</feature>
<dbReference type="Gene3D" id="1.10.287.1260">
    <property type="match status" value="1"/>
</dbReference>
<protein>
    <submittedName>
        <fullName evidence="10">Mechanosensitive ion channel</fullName>
    </submittedName>
</protein>
<evidence type="ECO:0000256" key="7">
    <source>
        <dbReference type="SAM" id="Phobius"/>
    </source>
</evidence>
<dbReference type="InterPro" id="IPR023408">
    <property type="entry name" value="MscS_beta-dom_sf"/>
</dbReference>
<feature type="domain" description="Mechanosensitive ion channel MscS" evidence="8">
    <location>
        <begin position="105"/>
        <end position="171"/>
    </location>
</feature>
<evidence type="ECO:0000256" key="1">
    <source>
        <dbReference type="ARBA" id="ARBA00004651"/>
    </source>
</evidence>
<keyword evidence="3" id="KW-1003">Cell membrane</keyword>
<evidence type="ECO:0000256" key="2">
    <source>
        <dbReference type="ARBA" id="ARBA00008017"/>
    </source>
</evidence>
<proteinExistence type="inferred from homology"/>
<accession>A0ABS9BMY8</accession>
<dbReference type="PANTHER" id="PTHR30221:SF1">
    <property type="entry name" value="SMALL-CONDUCTANCE MECHANOSENSITIVE CHANNEL"/>
    <property type="match status" value="1"/>
</dbReference>
<evidence type="ECO:0000256" key="4">
    <source>
        <dbReference type="ARBA" id="ARBA00022692"/>
    </source>
</evidence>
<evidence type="ECO:0000256" key="5">
    <source>
        <dbReference type="ARBA" id="ARBA00022989"/>
    </source>
</evidence>
<name>A0ABS9BMY8_9BACT</name>
<keyword evidence="6 7" id="KW-0472">Membrane</keyword>
<evidence type="ECO:0000256" key="3">
    <source>
        <dbReference type="ARBA" id="ARBA00022475"/>
    </source>
</evidence>
<dbReference type="Pfam" id="PF05552">
    <property type="entry name" value="MS_channel_1st_1"/>
    <property type="match status" value="1"/>
</dbReference>
<dbReference type="InterPro" id="IPR049278">
    <property type="entry name" value="MS_channel_C"/>
</dbReference>
<gene>
    <name evidence="10" type="ORF">L0U89_00040</name>
</gene>
<evidence type="ECO:0000259" key="9">
    <source>
        <dbReference type="Pfam" id="PF21082"/>
    </source>
</evidence>
<dbReference type="InterPro" id="IPR010920">
    <property type="entry name" value="LSM_dom_sf"/>
</dbReference>
<dbReference type="Pfam" id="PF21082">
    <property type="entry name" value="MS_channel_3rd"/>
    <property type="match status" value="1"/>
</dbReference>
<dbReference type="EMBL" id="JAKEVZ010000001">
    <property type="protein sequence ID" value="MCF1749440.1"/>
    <property type="molecule type" value="Genomic_DNA"/>
</dbReference>
<feature type="transmembrane region" description="Helical" evidence="7">
    <location>
        <begin position="59"/>
        <end position="82"/>
    </location>
</feature>
<keyword evidence="5 7" id="KW-1133">Transmembrane helix</keyword>
<dbReference type="Pfam" id="PF00924">
    <property type="entry name" value="MS_channel_2nd"/>
    <property type="match status" value="1"/>
</dbReference>
<dbReference type="Proteomes" id="UP001201449">
    <property type="component" value="Unassembled WGS sequence"/>
</dbReference>
<organism evidence="10 11">
    <name type="scientific">Mariniradius sediminis</name>
    <dbReference type="NCBI Taxonomy" id="2909237"/>
    <lineage>
        <taxon>Bacteria</taxon>
        <taxon>Pseudomonadati</taxon>
        <taxon>Bacteroidota</taxon>
        <taxon>Cytophagia</taxon>
        <taxon>Cytophagales</taxon>
        <taxon>Cyclobacteriaceae</taxon>
        <taxon>Mariniradius</taxon>
    </lineage>
</organism>
<reference evidence="10 11" key="1">
    <citation type="submission" date="2022-01" db="EMBL/GenBank/DDBJ databases">
        <title>Mariniradius saccharolyticus sp. nov., isolated from sediment of a river.</title>
        <authorList>
            <person name="Liu H."/>
        </authorList>
    </citation>
    <scope>NUCLEOTIDE SEQUENCE [LARGE SCALE GENOMIC DNA]</scope>
    <source>
        <strain evidence="10 11">RY-2</strain>
    </source>
</reference>
<feature type="transmembrane region" description="Helical" evidence="7">
    <location>
        <begin position="22"/>
        <end position="39"/>
    </location>
</feature>
<evidence type="ECO:0000313" key="10">
    <source>
        <dbReference type="EMBL" id="MCF1749440.1"/>
    </source>
</evidence>
<dbReference type="PANTHER" id="PTHR30221">
    <property type="entry name" value="SMALL-CONDUCTANCE MECHANOSENSITIVE CHANNEL"/>
    <property type="match status" value="1"/>
</dbReference>
<dbReference type="InterPro" id="IPR011066">
    <property type="entry name" value="MscS_channel_C_sf"/>
</dbReference>
<dbReference type="Gene3D" id="3.30.70.100">
    <property type="match status" value="1"/>
</dbReference>
<dbReference type="SUPFAM" id="SSF50182">
    <property type="entry name" value="Sm-like ribonucleoproteins"/>
    <property type="match status" value="1"/>
</dbReference>
<sequence length="270" mass="28829">MEEASGFLQKFLEWAEVFGPKLIGAIIVFVVGLYIVNYLSGMVSKVLNKRGIDVSLQSFFSSLVGVGLKVLLLISVAGMLGIQTTSFIAVIGALGLAVGLALQGSLANFAGGVLILVFKPFKVGDLIESNGQTGVVTEIQIFNTVLLTAENKTVILANGAVSNNTIVNFTRHGNLRVDITMAVAPDADLTAAKSVALKVLEDHEFVLKDPAPSVNVLKIADGMVTLAIRPYASPDHYWDVFFSIQERVRDAFANNKIAGPVPTRVIINKT</sequence>
<keyword evidence="4 7" id="KW-0812">Transmembrane</keyword>
<comment type="similarity">
    <text evidence="2">Belongs to the MscS (TC 1.A.23) family.</text>
</comment>
<feature type="domain" description="Mechanosensitive ion channel MscS C-terminal" evidence="9">
    <location>
        <begin position="179"/>
        <end position="257"/>
    </location>
</feature>
<dbReference type="InterPro" id="IPR011014">
    <property type="entry name" value="MscS_channel_TM-2"/>
</dbReference>
<dbReference type="InterPro" id="IPR006685">
    <property type="entry name" value="MscS_channel_2nd"/>
</dbReference>
<dbReference type="RefSeq" id="WP_234859648.1">
    <property type="nucleotide sequence ID" value="NZ_JAKEVZ010000001.1"/>
</dbReference>
<dbReference type="Gene3D" id="2.30.30.60">
    <property type="match status" value="1"/>
</dbReference>
<evidence type="ECO:0000313" key="11">
    <source>
        <dbReference type="Proteomes" id="UP001201449"/>
    </source>
</evidence>
<evidence type="ECO:0000256" key="6">
    <source>
        <dbReference type="ARBA" id="ARBA00023136"/>
    </source>
</evidence>
<comment type="caution">
    <text evidence="10">The sequence shown here is derived from an EMBL/GenBank/DDBJ whole genome shotgun (WGS) entry which is preliminary data.</text>
</comment>
<dbReference type="SUPFAM" id="SSF82689">
    <property type="entry name" value="Mechanosensitive channel protein MscS (YggB), C-terminal domain"/>
    <property type="match status" value="1"/>
</dbReference>